<protein>
    <submittedName>
        <fullName evidence="2">Uncharacterized protein</fullName>
    </submittedName>
</protein>
<dbReference type="InParanoid" id="A0A1Y2FW83"/>
<gene>
    <name evidence="2" type="ORF">BCR35DRAFT_330168</name>
</gene>
<sequence>MHHNFPSHRGAYQPAARRETHTVAAHRLFTLGVPTLQRLRSRSRSPGPKLRWFGEGGILPVKFSFIEERKKKRRELREHAAEIERRIERRRNMTPAEKQAERDADDRLLEQLEREIEAEKKADSAEIHRLSMEIKEEQRRDSDLLKRLEQEIEEAKLKGTLKRSDRSWASVELDKLQKEMDEEKARGKEKLTFLRRATLEAQKESKETIGTLERARSALERWMKGSKG</sequence>
<evidence type="ECO:0000313" key="3">
    <source>
        <dbReference type="Proteomes" id="UP000193467"/>
    </source>
</evidence>
<dbReference type="Proteomes" id="UP000193467">
    <property type="component" value="Unassembled WGS sequence"/>
</dbReference>
<reference evidence="2 3" key="1">
    <citation type="submission" date="2016-07" db="EMBL/GenBank/DDBJ databases">
        <title>Pervasive Adenine N6-methylation of Active Genes in Fungi.</title>
        <authorList>
            <consortium name="DOE Joint Genome Institute"/>
            <person name="Mondo S.J."/>
            <person name="Dannebaum R.O."/>
            <person name="Kuo R.C."/>
            <person name="Labutti K."/>
            <person name="Haridas S."/>
            <person name="Kuo A."/>
            <person name="Salamov A."/>
            <person name="Ahrendt S.R."/>
            <person name="Lipzen A."/>
            <person name="Sullivan W."/>
            <person name="Andreopoulos W.B."/>
            <person name="Clum A."/>
            <person name="Lindquist E."/>
            <person name="Daum C."/>
            <person name="Ramamoorthy G.K."/>
            <person name="Gryganskyi A."/>
            <person name="Culley D."/>
            <person name="Magnuson J.K."/>
            <person name="James T.Y."/>
            <person name="O'Malley M.A."/>
            <person name="Stajich J.E."/>
            <person name="Spatafora J.W."/>
            <person name="Visel A."/>
            <person name="Grigoriev I.V."/>
        </authorList>
    </citation>
    <scope>NUCLEOTIDE SEQUENCE [LARGE SCALE GENOMIC DNA]</scope>
    <source>
        <strain evidence="2 3">62-1032</strain>
    </source>
</reference>
<keyword evidence="1" id="KW-0175">Coiled coil</keyword>
<proteinExistence type="predicted"/>
<keyword evidence="3" id="KW-1185">Reference proteome</keyword>
<dbReference type="EMBL" id="MCGR01000011">
    <property type="protein sequence ID" value="ORY88295.1"/>
    <property type="molecule type" value="Genomic_DNA"/>
</dbReference>
<accession>A0A1Y2FW83</accession>
<comment type="caution">
    <text evidence="2">The sequence shown here is derived from an EMBL/GenBank/DDBJ whole genome shotgun (WGS) entry which is preliminary data.</text>
</comment>
<feature type="coiled-coil region" evidence="1">
    <location>
        <begin position="66"/>
        <end position="186"/>
    </location>
</feature>
<evidence type="ECO:0000313" key="2">
    <source>
        <dbReference type="EMBL" id="ORY88295.1"/>
    </source>
</evidence>
<organism evidence="2 3">
    <name type="scientific">Leucosporidium creatinivorum</name>
    <dbReference type="NCBI Taxonomy" id="106004"/>
    <lineage>
        <taxon>Eukaryota</taxon>
        <taxon>Fungi</taxon>
        <taxon>Dikarya</taxon>
        <taxon>Basidiomycota</taxon>
        <taxon>Pucciniomycotina</taxon>
        <taxon>Microbotryomycetes</taxon>
        <taxon>Leucosporidiales</taxon>
        <taxon>Leucosporidium</taxon>
    </lineage>
</organism>
<evidence type="ECO:0000256" key="1">
    <source>
        <dbReference type="SAM" id="Coils"/>
    </source>
</evidence>
<dbReference type="AlphaFoldDB" id="A0A1Y2FW83"/>
<name>A0A1Y2FW83_9BASI</name>